<evidence type="ECO:0000256" key="1">
    <source>
        <dbReference type="ARBA" id="ARBA00004402"/>
    </source>
</evidence>
<reference evidence="15" key="1">
    <citation type="submission" date="2025-08" db="UniProtKB">
        <authorList>
            <consortium name="Ensembl"/>
        </authorList>
    </citation>
    <scope>IDENTIFICATION</scope>
</reference>
<dbReference type="PANTHER" id="PTHR10424">
    <property type="entry name" value="VIRAL ENVELOPE PROTEIN"/>
    <property type="match status" value="1"/>
</dbReference>
<evidence type="ECO:0000313" key="16">
    <source>
        <dbReference type="Proteomes" id="UP000261600"/>
    </source>
</evidence>
<evidence type="ECO:0000256" key="10">
    <source>
        <dbReference type="ARBA" id="ARBA00023139"/>
    </source>
</evidence>
<protein>
    <submittedName>
        <fullName evidence="15">Uncharacterized protein</fullName>
    </submittedName>
</protein>
<feature type="signal peptide" evidence="14">
    <location>
        <begin position="1"/>
        <end position="27"/>
    </location>
</feature>
<keyword evidence="7" id="KW-1043">Host membrane</keyword>
<evidence type="ECO:0000256" key="9">
    <source>
        <dbReference type="ARBA" id="ARBA00023136"/>
    </source>
</evidence>
<keyword evidence="6" id="KW-0812">Transmembrane</keyword>
<evidence type="ECO:0000256" key="12">
    <source>
        <dbReference type="ARBA" id="ARBA00023180"/>
    </source>
</evidence>
<dbReference type="SUPFAM" id="SSF58069">
    <property type="entry name" value="Virus ectodomain"/>
    <property type="match status" value="1"/>
</dbReference>
<evidence type="ECO:0000256" key="7">
    <source>
        <dbReference type="ARBA" id="ARBA00022870"/>
    </source>
</evidence>
<dbReference type="Proteomes" id="UP000261600">
    <property type="component" value="Unplaced"/>
</dbReference>
<keyword evidence="13" id="KW-0449">Lipoprotein</keyword>
<evidence type="ECO:0000256" key="6">
    <source>
        <dbReference type="ARBA" id="ARBA00022692"/>
    </source>
</evidence>
<keyword evidence="10" id="KW-0564">Palmitate</keyword>
<sequence length="601" mass="67090">MLRLPHSPMLITLCLIIILPIFFWARAQTLNNSVNTTTTLRDSRLLIRNPHIVTSHNEDITIKCVEGVTCAVQIDACKVLPCDASATVMHQQRYLVCIRRPGNLARKVPLPPPHHDLTSMCWGFEEVIANTGTDLDLTPNSWQYAQDFKKRFHIYKAGVQDGKVMLGITLTNPTVQDADHVFMLAANMLGKWSMGPFLVLSPQQDPLGPLNFLGIRYLNLTSFTCKERIALETGYEDSNMWLKWVQYTATSTNNVDCVACAKARPVLGTAPFKLNNQNDPVGLRCTVNLFGSTTVPRGEICKALHYLFPPVQKPDVPPSVIVYPGNYSCFTRTGRGVNVGSMPKSYCSEDLNITGHNGGYASSEFLQHSTSRADLWWLCGDRKLRPLLPQDWAGPCAIVQLLMPFHILPVNEDDLINPFTKMLQPRHKRAAPGGSFDSHIYIDVIGVPRGVPDEFKARNQILAGFESIFLWPTVNKNVDWINYIYYNQKRFVNYTRDAVRGIVEQLGPTSLMAWQNRMALDMILAEKGGVCKMFGDFCCTFIPNNSAPDGSITKALAGLTSLSSELAENSGIEDPFGGWLDVQFGKYKALIALGGWLWLTR</sequence>
<evidence type="ECO:0000256" key="4">
    <source>
        <dbReference type="ARBA" id="ARBA00022511"/>
    </source>
</evidence>
<evidence type="ECO:0000256" key="13">
    <source>
        <dbReference type="ARBA" id="ARBA00023288"/>
    </source>
</evidence>
<dbReference type="InterPro" id="IPR018154">
    <property type="entry name" value="TLV/ENV_coat_polyprotein"/>
</dbReference>
<reference evidence="15" key="2">
    <citation type="submission" date="2025-09" db="UniProtKB">
        <authorList>
            <consortium name="Ensembl"/>
        </authorList>
    </citation>
    <scope>IDENTIFICATION</scope>
</reference>
<evidence type="ECO:0000313" key="15">
    <source>
        <dbReference type="Ensembl" id="ENSMALP00000014964.1"/>
    </source>
</evidence>
<dbReference type="CDD" id="cd09951">
    <property type="entry name" value="HERV-Rb-like_HR1-HR2"/>
    <property type="match status" value="1"/>
</dbReference>
<keyword evidence="4" id="KW-1032">Host cell membrane</keyword>
<dbReference type="Gene3D" id="1.10.287.210">
    <property type="match status" value="1"/>
</dbReference>
<keyword evidence="5" id="KW-0945">Host-virus interaction</keyword>
<evidence type="ECO:0000256" key="2">
    <source>
        <dbReference type="ARBA" id="ARBA00004531"/>
    </source>
</evidence>
<comment type="subcellular location">
    <subcellularLocation>
        <location evidence="1">Host cell membrane</location>
        <topology evidence="1">Single-pass type I membrane protein</topology>
    </subcellularLocation>
    <subcellularLocation>
        <location evidence="2">Host endomembrane system</location>
        <topology evidence="2">Peripheral membrane protein</topology>
    </subcellularLocation>
    <subcellularLocation>
        <location evidence="3">Virion membrane</location>
        <topology evidence="3">Single-pass type I membrane protein</topology>
    </subcellularLocation>
</comment>
<keyword evidence="14" id="KW-0732">Signal</keyword>
<dbReference type="PANTHER" id="PTHR10424:SF81">
    <property type="entry name" value="ERVV2 PROTEIN"/>
    <property type="match status" value="1"/>
</dbReference>
<feature type="chain" id="PRO_5018639570" evidence="14">
    <location>
        <begin position="28"/>
        <end position="601"/>
    </location>
</feature>
<keyword evidence="12" id="KW-0325">Glycoprotein</keyword>
<evidence type="ECO:0000256" key="3">
    <source>
        <dbReference type="ARBA" id="ARBA00004563"/>
    </source>
</evidence>
<evidence type="ECO:0000256" key="14">
    <source>
        <dbReference type="SAM" id="SignalP"/>
    </source>
</evidence>
<keyword evidence="8" id="KW-1133">Transmembrane helix</keyword>
<organism evidence="15 16">
    <name type="scientific">Monopterus albus</name>
    <name type="common">Swamp eel</name>
    <dbReference type="NCBI Taxonomy" id="43700"/>
    <lineage>
        <taxon>Eukaryota</taxon>
        <taxon>Metazoa</taxon>
        <taxon>Chordata</taxon>
        <taxon>Craniata</taxon>
        <taxon>Vertebrata</taxon>
        <taxon>Euteleostomi</taxon>
        <taxon>Actinopterygii</taxon>
        <taxon>Neopterygii</taxon>
        <taxon>Teleostei</taxon>
        <taxon>Neoteleostei</taxon>
        <taxon>Acanthomorphata</taxon>
        <taxon>Anabantaria</taxon>
        <taxon>Synbranchiformes</taxon>
        <taxon>Synbranchidae</taxon>
        <taxon>Monopterus</taxon>
    </lineage>
</organism>
<evidence type="ECO:0000256" key="8">
    <source>
        <dbReference type="ARBA" id="ARBA00022989"/>
    </source>
</evidence>
<proteinExistence type="predicted"/>
<accession>A0A3Q3J8I3</accession>
<name>A0A3Q3J8I3_MONAL</name>
<evidence type="ECO:0000256" key="5">
    <source>
        <dbReference type="ARBA" id="ARBA00022581"/>
    </source>
</evidence>
<keyword evidence="11" id="KW-1015">Disulfide bond</keyword>
<keyword evidence="16" id="KW-1185">Reference proteome</keyword>
<keyword evidence="9" id="KW-0472">Membrane</keyword>
<dbReference type="Ensembl" id="ENSMALT00000015273.1">
    <property type="protein sequence ID" value="ENSMALP00000014964.1"/>
    <property type="gene ID" value="ENSMALG00000010517.1"/>
</dbReference>
<dbReference type="STRING" id="43700.ENSMALP00000014964"/>
<dbReference type="AlphaFoldDB" id="A0A3Q3J8I3"/>
<evidence type="ECO:0000256" key="11">
    <source>
        <dbReference type="ARBA" id="ARBA00023157"/>
    </source>
</evidence>